<dbReference type="GO" id="GO:0005737">
    <property type="term" value="C:cytoplasm"/>
    <property type="evidence" value="ECO:0007669"/>
    <property type="project" value="UniProtKB-SubCell"/>
</dbReference>
<sequence length="385" mass="43058">MKLITKTKDLAAVCDALAQNEFVALDTEFIRETTFWPQLCLIQAAGGETEALIDPLSDELDLAPLFELLADKSTEKVFHACRQDLEIFFHKGSELIPQPLFDTQIAAMAVGLGDSISYDNLVRELLGRHIDKGSRFTDWARRPLSEKQLAYALADVTHLRDLYPTLKARLKTMEREHWVAEEMKTLTNPETYRMDPESAWKRLKIRKTTKKWLAALKAAAAWRESEAQVRDIPRSRIIKDDGLYEIAHAAPTSIEQLGGLRAVPKGFERSKPAERLIEALSDALNNPDAYAPHIDRTPPTPPNLGPVVEMLKVFLRVVAEDEGVAPRLIATVPDLELIAADDNADVAALKGWRRAVFGEKALKLKRGEIALVLENGKVEAVELED</sequence>
<dbReference type="InterPro" id="IPR010997">
    <property type="entry name" value="HRDC-like_sf"/>
</dbReference>
<proteinExistence type="inferred from homology"/>
<dbReference type="PROSITE" id="PS50967">
    <property type="entry name" value="HRDC"/>
    <property type="match status" value="1"/>
</dbReference>
<dbReference type="Gene3D" id="3.30.420.10">
    <property type="entry name" value="Ribonuclease H-like superfamily/Ribonuclease H"/>
    <property type="match status" value="1"/>
</dbReference>
<dbReference type="CDD" id="cd06142">
    <property type="entry name" value="RNaseD_exo"/>
    <property type="match status" value="1"/>
</dbReference>
<dbReference type="SUPFAM" id="SSF47819">
    <property type="entry name" value="HRDC-like"/>
    <property type="match status" value="2"/>
</dbReference>
<gene>
    <name evidence="6 8" type="primary">rnd</name>
    <name evidence="8" type="ORF">E5163_01550</name>
</gene>
<evidence type="ECO:0000313" key="8">
    <source>
        <dbReference type="EMBL" id="TGY89851.1"/>
    </source>
</evidence>
<keyword evidence="2 6" id="KW-0819">tRNA processing</keyword>
<comment type="caution">
    <text evidence="8">The sequence shown here is derived from an EMBL/GenBank/DDBJ whole genome shotgun (WGS) entry which is preliminary data.</text>
</comment>
<evidence type="ECO:0000256" key="6">
    <source>
        <dbReference type="HAMAP-Rule" id="MF_01899"/>
    </source>
</evidence>
<dbReference type="InterPro" id="IPR002121">
    <property type="entry name" value="HRDC_dom"/>
</dbReference>
<dbReference type="InterPro" id="IPR002562">
    <property type="entry name" value="3'-5'_exonuclease_dom"/>
</dbReference>
<dbReference type="SMART" id="SM00474">
    <property type="entry name" value="35EXOc"/>
    <property type="match status" value="1"/>
</dbReference>
<comment type="subcellular location">
    <subcellularLocation>
        <location evidence="6">Cytoplasm</location>
    </subcellularLocation>
</comment>
<dbReference type="GO" id="GO:0042780">
    <property type="term" value="P:tRNA 3'-end processing"/>
    <property type="evidence" value="ECO:0007669"/>
    <property type="project" value="UniProtKB-UniRule"/>
</dbReference>
<dbReference type="OrthoDB" id="9800549at2"/>
<dbReference type="Pfam" id="PF00570">
    <property type="entry name" value="HRDC"/>
    <property type="match status" value="1"/>
</dbReference>
<dbReference type="NCBIfam" id="TIGR01388">
    <property type="entry name" value="rnd"/>
    <property type="match status" value="1"/>
</dbReference>
<dbReference type="GO" id="GO:0003676">
    <property type="term" value="F:nucleic acid binding"/>
    <property type="evidence" value="ECO:0007669"/>
    <property type="project" value="InterPro"/>
</dbReference>
<accession>A0A4S2H3C1</accession>
<keyword evidence="3 6" id="KW-0540">Nuclease</keyword>
<dbReference type="AlphaFoldDB" id="A0A4S2H3C1"/>
<comment type="catalytic activity">
    <reaction evidence="6">
        <text>Exonucleolytic cleavage that removes extra residues from the 3'-terminus of tRNA to produce 5'-mononucleotides.</text>
        <dbReference type="EC" id="3.1.13.5"/>
    </reaction>
</comment>
<dbReference type="InterPro" id="IPR044876">
    <property type="entry name" value="HRDC_dom_sf"/>
</dbReference>
<comment type="function">
    <text evidence="6">Exonuclease involved in the 3' processing of various precursor tRNAs. Initiates hydrolysis at the 3'-terminus of an RNA molecule and releases 5'-mononucleotides.</text>
</comment>
<dbReference type="HAMAP" id="MF_01899">
    <property type="entry name" value="RNase_D"/>
    <property type="match status" value="1"/>
</dbReference>
<dbReference type="GO" id="GO:0000166">
    <property type="term" value="F:nucleotide binding"/>
    <property type="evidence" value="ECO:0007669"/>
    <property type="project" value="InterPro"/>
</dbReference>
<dbReference type="GO" id="GO:0033890">
    <property type="term" value="F:ribonuclease D activity"/>
    <property type="evidence" value="ECO:0007669"/>
    <property type="project" value="UniProtKB-UniRule"/>
</dbReference>
<reference evidence="8 9" key="1">
    <citation type="journal article" date="2017" name="Int. J. Syst. Evol. Microbiol.">
        <title>Marinicauda algicola sp. nov., isolated from a marine red alga Rhodosorus marinus.</title>
        <authorList>
            <person name="Jeong S.E."/>
            <person name="Jeon S.H."/>
            <person name="Chun B.H."/>
            <person name="Kim D.W."/>
            <person name="Jeon C.O."/>
        </authorList>
    </citation>
    <scope>NUCLEOTIDE SEQUENCE [LARGE SCALE GENOMIC DNA]</scope>
    <source>
        <strain evidence="8 9">JCM 31718</strain>
    </source>
</reference>
<comment type="similarity">
    <text evidence="6">Belongs to the RNase D family.</text>
</comment>
<dbReference type="Proteomes" id="UP000308054">
    <property type="component" value="Unassembled WGS sequence"/>
</dbReference>
<comment type="cofactor">
    <cofactor evidence="6">
        <name>a divalent metal cation</name>
        <dbReference type="ChEBI" id="CHEBI:60240"/>
    </cofactor>
</comment>
<dbReference type="PANTHER" id="PTHR47649">
    <property type="entry name" value="RIBONUCLEASE D"/>
    <property type="match status" value="1"/>
</dbReference>
<evidence type="ECO:0000256" key="3">
    <source>
        <dbReference type="ARBA" id="ARBA00022722"/>
    </source>
</evidence>
<keyword evidence="9" id="KW-1185">Reference proteome</keyword>
<evidence type="ECO:0000259" key="7">
    <source>
        <dbReference type="PROSITE" id="PS50967"/>
    </source>
</evidence>
<evidence type="ECO:0000256" key="1">
    <source>
        <dbReference type="ARBA" id="ARBA00022490"/>
    </source>
</evidence>
<dbReference type="PANTHER" id="PTHR47649:SF1">
    <property type="entry name" value="RIBONUCLEASE D"/>
    <property type="match status" value="1"/>
</dbReference>
<organism evidence="8 9">
    <name type="scientific">Marinicauda algicola</name>
    <dbReference type="NCBI Taxonomy" id="2029849"/>
    <lineage>
        <taxon>Bacteria</taxon>
        <taxon>Pseudomonadati</taxon>
        <taxon>Pseudomonadota</taxon>
        <taxon>Alphaproteobacteria</taxon>
        <taxon>Maricaulales</taxon>
        <taxon>Maricaulaceae</taxon>
        <taxon>Marinicauda</taxon>
    </lineage>
</organism>
<feature type="domain" description="HRDC" evidence="7">
    <location>
        <begin position="209"/>
        <end position="290"/>
    </location>
</feature>
<dbReference type="EC" id="3.1.13.5" evidence="6"/>
<evidence type="ECO:0000256" key="4">
    <source>
        <dbReference type="ARBA" id="ARBA00022801"/>
    </source>
</evidence>
<protein>
    <recommendedName>
        <fullName evidence="6">Ribonuclease D</fullName>
        <shortName evidence="6">RNase D</shortName>
        <ecNumber evidence="6">3.1.13.5</ecNumber>
    </recommendedName>
</protein>
<dbReference type="Pfam" id="PF01612">
    <property type="entry name" value="DNA_pol_A_exo1"/>
    <property type="match status" value="1"/>
</dbReference>
<dbReference type="Gene3D" id="1.10.150.80">
    <property type="entry name" value="HRDC domain"/>
    <property type="match status" value="1"/>
</dbReference>
<keyword evidence="5 6" id="KW-0269">Exonuclease</keyword>
<dbReference type="EMBL" id="SRXW01000001">
    <property type="protein sequence ID" value="TGY89851.1"/>
    <property type="molecule type" value="Genomic_DNA"/>
</dbReference>
<dbReference type="GO" id="GO:0008408">
    <property type="term" value="F:3'-5' exonuclease activity"/>
    <property type="evidence" value="ECO:0007669"/>
    <property type="project" value="InterPro"/>
</dbReference>
<keyword evidence="4 6" id="KW-0378">Hydrolase</keyword>
<evidence type="ECO:0000313" key="9">
    <source>
        <dbReference type="Proteomes" id="UP000308054"/>
    </source>
</evidence>
<evidence type="ECO:0000256" key="5">
    <source>
        <dbReference type="ARBA" id="ARBA00022839"/>
    </source>
</evidence>
<dbReference type="InterPro" id="IPR036397">
    <property type="entry name" value="RNaseH_sf"/>
</dbReference>
<dbReference type="SUPFAM" id="SSF53098">
    <property type="entry name" value="Ribonuclease H-like"/>
    <property type="match status" value="1"/>
</dbReference>
<dbReference type="RefSeq" id="WP_135994348.1">
    <property type="nucleotide sequence ID" value="NZ_CP071057.1"/>
</dbReference>
<dbReference type="InterPro" id="IPR051086">
    <property type="entry name" value="RNase_D-like"/>
</dbReference>
<dbReference type="InterPro" id="IPR012337">
    <property type="entry name" value="RNaseH-like_sf"/>
</dbReference>
<name>A0A4S2H3C1_9PROT</name>
<keyword evidence="1 6" id="KW-0963">Cytoplasm</keyword>
<dbReference type="InterPro" id="IPR006292">
    <property type="entry name" value="RNase_D"/>
</dbReference>
<evidence type="ECO:0000256" key="2">
    <source>
        <dbReference type="ARBA" id="ARBA00022694"/>
    </source>
</evidence>